<gene>
    <name evidence="3" type="ORF">LY89DRAFT_767939</name>
</gene>
<dbReference type="KEGG" id="psco:LY89DRAFT_767939"/>
<keyword evidence="1" id="KW-0175">Coiled coil</keyword>
<evidence type="ECO:0000313" key="3">
    <source>
        <dbReference type="EMBL" id="KUJ21772.1"/>
    </source>
</evidence>
<dbReference type="InParanoid" id="A0A194XPV0"/>
<keyword evidence="2" id="KW-1133">Transmembrane helix</keyword>
<dbReference type="Proteomes" id="UP000070700">
    <property type="component" value="Unassembled WGS sequence"/>
</dbReference>
<protein>
    <submittedName>
        <fullName evidence="3">Uncharacterized protein</fullName>
    </submittedName>
</protein>
<dbReference type="GeneID" id="28831495"/>
<evidence type="ECO:0000256" key="2">
    <source>
        <dbReference type="SAM" id="Phobius"/>
    </source>
</evidence>
<keyword evidence="2" id="KW-0812">Transmembrane</keyword>
<organism evidence="3 4">
    <name type="scientific">Mollisia scopiformis</name>
    <name type="common">Conifer needle endophyte fungus</name>
    <name type="synonym">Phialocephala scopiformis</name>
    <dbReference type="NCBI Taxonomy" id="149040"/>
    <lineage>
        <taxon>Eukaryota</taxon>
        <taxon>Fungi</taxon>
        <taxon>Dikarya</taxon>
        <taxon>Ascomycota</taxon>
        <taxon>Pezizomycotina</taxon>
        <taxon>Leotiomycetes</taxon>
        <taxon>Helotiales</taxon>
        <taxon>Mollisiaceae</taxon>
        <taxon>Mollisia</taxon>
    </lineage>
</organism>
<sequence length="320" mass="35040">MKEIEESAGICEIVATVVVVVVLKLGVVAFPSFVESCAREKKRGERSQHDLDLSEREIEEVERKKESYSQQLGRWCRKLEKEGYGLWVTVRGRQAEISSSTNFANLGCSRVGCKPSQRLRAGSHSSALPLSSRFEPIFLLRACVAPAMLCTAMNEGYILTSSIQQRYYYISFINPSQSSSRNGPSDLSVDLEASFLVACCISVTPSWRRQAIDPFGTSGRASAVKQEGNWPRAAAKENGRIWPACWVRRPIFGVPCEWMVVERSSVFSGGEGGTLEAARGDGLLQRSAPAVGDEAVLSTGVNNGFDRPLPYLGPYGTGGW</sequence>
<evidence type="ECO:0000313" key="4">
    <source>
        <dbReference type="Proteomes" id="UP000070700"/>
    </source>
</evidence>
<proteinExistence type="predicted"/>
<reference evidence="3 4" key="1">
    <citation type="submission" date="2015-10" db="EMBL/GenBank/DDBJ databases">
        <title>Full genome of DAOMC 229536 Phialocephala scopiformis, a fungal endophyte of spruce producing the potent anti-insectan compound rugulosin.</title>
        <authorList>
            <consortium name="DOE Joint Genome Institute"/>
            <person name="Walker A.K."/>
            <person name="Frasz S.L."/>
            <person name="Seifert K.A."/>
            <person name="Miller J.D."/>
            <person name="Mondo S.J."/>
            <person name="Labutti K."/>
            <person name="Lipzen A."/>
            <person name="Dockter R."/>
            <person name="Kennedy M."/>
            <person name="Grigoriev I.V."/>
            <person name="Spatafora J.W."/>
        </authorList>
    </citation>
    <scope>NUCLEOTIDE SEQUENCE [LARGE SCALE GENOMIC DNA]</scope>
    <source>
        <strain evidence="3 4">CBS 120377</strain>
    </source>
</reference>
<feature type="coiled-coil region" evidence="1">
    <location>
        <begin position="44"/>
        <end position="78"/>
    </location>
</feature>
<dbReference type="AlphaFoldDB" id="A0A194XPV0"/>
<evidence type="ECO:0000256" key="1">
    <source>
        <dbReference type="SAM" id="Coils"/>
    </source>
</evidence>
<feature type="transmembrane region" description="Helical" evidence="2">
    <location>
        <begin position="12"/>
        <end position="34"/>
    </location>
</feature>
<dbReference type="EMBL" id="KQ947407">
    <property type="protein sequence ID" value="KUJ21772.1"/>
    <property type="molecule type" value="Genomic_DNA"/>
</dbReference>
<accession>A0A194XPV0</accession>
<keyword evidence="2" id="KW-0472">Membrane</keyword>
<dbReference type="RefSeq" id="XP_018076127.1">
    <property type="nucleotide sequence ID" value="XM_018221769.1"/>
</dbReference>
<keyword evidence="4" id="KW-1185">Reference proteome</keyword>
<name>A0A194XPV0_MOLSC</name>